<evidence type="ECO:0000313" key="2">
    <source>
        <dbReference type="Proteomes" id="UP000640333"/>
    </source>
</evidence>
<dbReference type="RefSeq" id="WP_193955281.1">
    <property type="nucleotide sequence ID" value="NZ_JADEYS010000030.1"/>
</dbReference>
<gene>
    <name evidence="1" type="ORF">IOQ59_20175</name>
</gene>
<dbReference type="AlphaFoldDB" id="A0A8J7KBY8"/>
<name>A0A8J7KBY8_9GAMM</name>
<proteinExistence type="predicted"/>
<sequence>MLSILHDLEAYSGAQHSGVSCQGNLIASTCPADLQQDLVRSQQVVSQLFNGINECGHSYAELHLELDRHLLLAYRLSEDCTLLMLTRKGVNMALMATSVRSVKKRILGALSKAAELPSSDLQPVFPVGETGFIQAGSAQHQEDAAALSELMNKLCDKMVDTLGSTGAISFYRILNEWKRQYGMNKYKLPALLKLLAVELEAGASRDTFLKEAVVLTRELVHRS</sequence>
<protein>
    <submittedName>
        <fullName evidence="1">Uncharacterized protein</fullName>
    </submittedName>
</protein>
<accession>A0A8J7KBY8</accession>
<reference evidence="1" key="1">
    <citation type="submission" date="2020-10" db="EMBL/GenBank/DDBJ databases">
        <title>Bacterium isolated from coastal waters sediment.</title>
        <authorList>
            <person name="Chen R.-J."/>
            <person name="Lu D.-C."/>
            <person name="Zhu K.-L."/>
            <person name="Du Z.-J."/>
        </authorList>
    </citation>
    <scope>NUCLEOTIDE SEQUENCE</scope>
    <source>
        <strain evidence="1">N1Y112</strain>
    </source>
</reference>
<dbReference type="EMBL" id="JADEYS010000030">
    <property type="protein sequence ID" value="MBE9399586.1"/>
    <property type="molecule type" value="Genomic_DNA"/>
</dbReference>
<dbReference type="Proteomes" id="UP000640333">
    <property type="component" value="Unassembled WGS sequence"/>
</dbReference>
<evidence type="ECO:0000313" key="1">
    <source>
        <dbReference type="EMBL" id="MBE9399586.1"/>
    </source>
</evidence>
<keyword evidence="2" id="KW-1185">Reference proteome</keyword>
<comment type="caution">
    <text evidence="1">The sequence shown here is derived from an EMBL/GenBank/DDBJ whole genome shotgun (WGS) entry which is preliminary data.</text>
</comment>
<organism evidence="1 2">
    <name type="scientific">Pontibacterium sinense</name>
    <dbReference type="NCBI Taxonomy" id="2781979"/>
    <lineage>
        <taxon>Bacteria</taxon>
        <taxon>Pseudomonadati</taxon>
        <taxon>Pseudomonadota</taxon>
        <taxon>Gammaproteobacteria</taxon>
        <taxon>Oceanospirillales</taxon>
        <taxon>Oceanospirillaceae</taxon>
        <taxon>Pontibacterium</taxon>
    </lineage>
</organism>